<dbReference type="Proteomes" id="UP001652625">
    <property type="component" value="Chromosome 01"/>
</dbReference>
<keyword evidence="7" id="KW-1185">Reference proteome</keyword>
<dbReference type="PANTHER" id="PTHR31322:SF2">
    <property type="entry name" value="E3 UBIQUITIN-PROTEIN LIGASE TM129"/>
    <property type="match status" value="1"/>
</dbReference>
<keyword evidence="4 6" id="KW-1133">Transmembrane helix</keyword>
<keyword evidence="5 6" id="KW-0472">Membrane</keyword>
<dbReference type="PANTHER" id="PTHR31322">
    <property type="entry name" value="E3 UBIQUITIN-PROTEIN LIGASE TM129"/>
    <property type="match status" value="1"/>
</dbReference>
<evidence type="ECO:0000313" key="8">
    <source>
        <dbReference type="RefSeq" id="XP_065644521.1"/>
    </source>
</evidence>
<evidence type="ECO:0000256" key="3">
    <source>
        <dbReference type="ARBA" id="ARBA00022692"/>
    </source>
</evidence>
<evidence type="ECO:0000256" key="4">
    <source>
        <dbReference type="ARBA" id="ARBA00022989"/>
    </source>
</evidence>
<name>A0ABM4B6Q1_HYDVU</name>
<dbReference type="GeneID" id="100208904"/>
<evidence type="ECO:0000256" key="6">
    <source>
        <dbReference type="SAM" id="Phobius"/>
    </source>
</evidence>
<feature type="transmembrane region" description="Helical" evidence="6">
    <location>
        <begin position="86"/>
        <end position="111"/>
    </location>
</feature>
<comment type="similarity">
    <text evidence="2">Belongs to the TMEM129 family.</text>
</comment>
<dbReference type="Pfam" id="PF10272">
    <property type="entry name" value="Tmpp129"/>
    <property type="match status" value="1"/>
</dbReference>
<comment type="subcellular location">
    <subcellularLocation>
        <location evidence="1">Membrane</location>
        <topology evidence="1">Multi-pass membrane protein</topology>
    </subcellularLocation>
</comment>
<keyword evidence="3 6" id="KW-0812">Transmembrane</keyword>
<proteinExistence type="inferred from homology"/>
<dbReference type="RefSeq" id="XP_065644521.1">
    <property type="nucleotide sequence ID" value="XM_065788449.1"/>
</dbReference>
<evidence type="ECO:0000256" key="2">
    <source>
        <dbReference type="ARBA" id="ARBA00007332"/>
    </source>
</evidence>
<evidence type="ECO:0000313" key="7">
    <source>
        <dbReference type="Proteomes" id="UP001652625"/>
    </source>
</evidence>
<feature type="transmembrane region" description="Helical" evidence="6">
    <location>
        <begin position="53"/>
        <end position="74"/>
    </location>
</feature>
<protein>
    <submittedName>
        <fullName evidence="8">E3 ubiquitin-protein ligase TM129</fullName>
    </submittedName>
</protein>
<sequence>MDLYFSFVFLVVALCFVSPPKEFISIGFTVQNIFGSYLGSEAVDFVGYHMKRTTLTILVHSLIPLVYYISLGFLSPELHLFSFLNLSSWCSFFFLVSFSCALIGVVLFFVWTYPTSNYHPLARDLVKFGTPWRNVASQINLEFRHIEKFSLLSGGTSIYVTNSWIIKCTAYKVYIAKQTDSHLTIVKTENFSYNTGQVSTGQFLQIKVSTILPHEECFFINLNSLDYNDLKDRLSAPIRNARDIVIHQTLSDCFIEAFKEQVEANGPLNNYVFRNDEQESCIGCMSKEPNIKLSRHCNGILENECQQCYCRPMWCLECMGRWFGSRQDQNQPESWMSSNAPCPTCRMKFCMLDVFKIK</sequence>
<evidence type="ECO:0000256" key="1">
    <source>
        <dbReference type="ARBA" id="ARBA00004141"/>
    </source>
</evidence>
<organism evidence="7 8">
    <name type="scientific">Hydra vulgaris</name>
    <name type="common">Hydra</name>
    <name type="synonym">Hydra attenuata</name>
    <dbReference type="NCBI Taxonomy" id="6087"/>
    <lineage>
        <taxon>Eukaryota</taxon>
        <taxon>Metazoa</taxon>
        <taxon>Cnidaria</taxon>
        <taxon>Hydrozoa</taxon>
        <taxon>Hydroidolina</taxon>
        <taxon>Anthoathecata</taxon>
        <taxon>Aplanulata</taxon>
        <taxon>Hydridae</taxon>
        <taxon>Hydra</taxon>
    </lineage>
</organism>
<reference evidence="8" key="2">
    <citation type="submission" date="2025-08" db="UniProtKB">
        <authorList>
            <consortium name="RefSeq"/>
        </authorList>
    </citation>
    <scope>IDENTIFICATION</scope>
</reference>
<dbReference type="InterPro" id="IPR018801">
    <property type="entry name" value="TM129"/>
</dbReference>
<gene>
    <name evidence="8" type="primary">LOC100208904</name>
</gene>
<evidence type="ECO:0000256" key="5">
    <source>
        <dbReference type="ARBA" id="ARBA00023136"/>
    </source>
</evidence>
<accession>A0ABM4B6Q1</accession>
<reference evidence="7" key="1">
    <citation type="submission" date="2025-05" db="UniProtKB">
        <authorList>
            <consortium name="RefSeq"/>
        </authorList>
    </citation>
    <scope>NUCLEOTIDE SEQUENCE [LARGE SCALE GENOMIC DNA]</scope>
</reference>